<dbReference type="AlphaFoldDB" id="A0A1B2I483"/>
<dbReference type="GO" id="GO:0006747">
    <property type="term" value="P:FAD biosynthetic process"/>
    <property type="evidence" value="ECO:0007669"/>
    <property type="project" value="UniProtKB-UniRule"/>
</dbReference>
<dbReference type="GO" id="GO:0009398">
    <property type="term" value="P:FMN biosynthetic process"/>
    <property type="evidence" value="ECO:0007669"/>
    <property type="project" value="UniProtKB-UniRule"/>
</dbReference>
<dbReference type="InterPro" id="IPR023465">
    <property type="entry name" value="Riboflavin_kinase_dom_sf"/>
</dbReference>
<dbReference type="CDD" id="cd02064">
    <property type="entry name" value="FAD_synthetase_N"/>
    <property type="match status" value="1"/>
</dbReference>
<dbReference type="SMART" id="SM00904">
    <property type="entry name" value="Flavokinase"/>
    <property type="match status" value="1"/>
</dbReference>
<dbReference type="InterPro" id="IPR002606">
    <property type="entry name" value="Riboflavin_kinase_bac"/>
</dbReference>
<proteinExistence type="inferred from homology"/>
<evidence type="ECO:0000256" key="5">
    <source>
        <dbReference type="ARBA" id="ARBA00022679"/>
    </source>
</evidence>
<accession>A0A1B2I483</accession>
<name>A0A1B2I483_9BACT</name>
<evidence type="ECO:0000313" key="17">
    <source>
        <dbReference type="Proteomes" id="UP000093044"/>
    </source>
</evidence>
<evidence type="ECO:0000256" key="8">
    <source>
        <dbReference type="ARBA" id="ARBA00022777"/>
    </source>
</evidence>
<keyword evidence="9 14" id="KW-0274">FAD</keyword>
<evidence type="ECO:0000256" key="7">
    <source>
        <dbReference type="ARBA" id="ARBA00022741"/>
    </source>
</evidence>
<evidence type="ECO:0000259" key="15">
    <source>
        <dbReference type="SMART" id="SM00904"/>
    </source>
</evidence>
<organism evidence="16 17">
    <name type="scientific">Cloacibacillus porcorum</name>
    <dbReference type="NCBI Taxonomy" id="1197717"/>
    <lineage>
        <taxon>Bacteria</taxon>
        <taxon>Thermotogati</taxon>
        <taxon>Synergistota</taxon>
        <taxon>Synergistia</taxon>
        <taxon>Synergistales</taxon>
        <taxon>Synergistaceae</taxon>
        <taxon>Cloacibacillus</taxon>
    </lineage>
</organism>
<sequence>MIYALGAFDGFHLGHRRLLEMAKRESAQRDTGWGVITFEGHPRMLLNRDNFKLLFTPPERDLIARYLGIPRMEKIHFTHEFAALEPRGFADYIAEKYRVDGLVIGENFRFGRGRSGNPVVLAELARERGWSLDVIPSYKAEGRVVSSTATREAVLAGKMALACELLGYPFIISGRVVQGEARGRLLGYRTANISVKEGKIYPPHGVYAALSYIEGEWRSVALNIGSNPTFDDGRRAPRCEAHVIDFDDGLYGSLMRLFIIGRIRGERKFDGAEELIGQIGADVEACTKLCAKYAAEKEAELGNFASVFDSIGALAYHN</sequence>
<keyword evidence="4 14" id="KW-0288">FMN</keyword>
<dbReference type="GO" id="GO:0003919">
    <property type="term" value="F:FMN adenylyltransferase activity"/>
    <property type="evidence" value="ECO:0007669"/>
    <property type="project" value="UniProtKB-UniRule"/>
</dbReference>
<evidence type="ECO:0000256" key="3">
    <source>
        <dbReference type="ARBA" id="ARBA00022630"/>
    </source>
</evidence>
<evidence type="ECO:0000256" key="12">
    <source>
        <dbReference type="ARBA" id="ARBA00047880"/>
    </source>
</evidence>
<dbReference type="OrthoDB" id="9803667at2"/>
<dbReference type="UniPathway" id="UPA00276">
    <property type="reaction ID" value="UER00406"/>
</dbReference>
<dbReference type="KEGG" id="cpor:BED41_06345"/>
<dbReference type="PANTHER" id="PTHR22749">
    <property type="entry name" value="RIBOFLAVIN KINASE/FMN ADENYLYLTRANSFERASE"/>
    <property type="match status" value="1"/>
</dbReference>
<evidence type="ECO:0000256" key="11">
    <source>
        <dbReference type="ARBA" id="ARBA00023268"/>
    </source>
</evidence>
<evidence type="ECO:0000256" key="4">
    <source>
        <dbReference type="ARBA" id="ARBA00022643"/>
    </source>
</evidence>
<comment type="catalytic activity">
    <reaction evidence="13 14">
        <text>FMN + ATP + H(+) = FAD + diphosphate</text>
        <dbReference type="Rhea" id="RHEA:17237"/>
        <dbReference type="ChEBI" id="CHEBI:15378"/>
        <dbReference type="ChEBI" id="CHEBI:30616"/>
        <dbReference type="ChEBI" id="CHEBI:33019"/>
        <dbReference type="ChEBI" id="CHEBI:57692"/>
        <dbReference type="ChEBI" id="CHEBI:58210"/>
        <dbReference type="EC" id="2.7.7.2"/>
    </reaction>
</comment>
<dbReference type="Gene3D" id="2.40.30.30">
    <property type="entry name" value="Riboflavin kinase-like"/>
    <property type="match status" value="1"/>
</dbReference>
<comment type="catalytic activity">
    <reaction evidence="12 14">
        <text>riboflavin + ATP = FMN + ADP + H(+)</text>
        <dbReference type="Rhea" id="RHEA:14357"/>
        <dbReference type="ChEBI" id="CHEBI:15378"/>
        <dbReference type="ChEBI" id="CHEBI:30616"/>
        <dbReference type="ChEBI" id="CHEBI:57986"/>
        <dbReference type="ChEBI" id="CHEBI:58210"/>
        <dbReference type="ChEBI" id="CHEBI:456216"/>
        <dbReference type="EC" id="2.7.1.26"/>
    </reaction>
</comment>
<comment type="pathway">
    <text evidence="2 14">Cofactor biosynthesis; FMN biosynthesis; FMN from riboflavin (ATP route): step 1/1.</text>
</comment>
<dbReference type="STRING" id="1197717.BED41_06345"/>
<keyword evidence="10 14" id="KW-0067">ATP-binding</keyword>
<dbReference type="GO" id="GO:0008531">
    <property type="term" value="F:riboflavin kinase activity"/>
    <property type="evidence" value="ECO:0007669"/>
    <property type="project" value="UniProtKB-UniRule"/>
</dbReference>
<dbReference type="Pfam" id="PF06574">
    <property type="entry name" value="FAD_syn"/>
    <property type="match status" value="1"/>
</dbReference>
<evidence type="ECO:0000256" key="1">
    <source>
        <dbReference type="ARBA" id="ARBA00004726"/>
    </source>
</evidence>
<reference evidence="16" key="1">
    <citation type="submission" date="2016-08" db="EMBL/GenBank/DDBJ databases">
        <title>Complete genome of Cloacibacillus porcorum.</title>
        <authorList>
            <person name="Looft T."/>
            <person name="Bayles D.O."/>
            <person name="Alt D.P."/>
        </authorList>
    </citation>
    <scope>NUCLEOTIDE SEQUENCE [LARGE SCALE GENOMIC DNA]</scope>
    <source>
        <strain evidence="16">CL-84</strain>
    </source>
</reference>
<dbReference type="GO" id="GO:0009231">
    <property type="term" value="P:riboflavin biosynthetic process"/>
    <property type="evidence" value="ECO:0007669"/>
    <property type="project" value="InterPro"/>
</dbReference>
<keyword evidence="17" id="KW-1185">Reference proteome</keyword>
<evidence type="ECO:0000256" key="2">
    <source>
        <dbReference type="ARBA" id="ARBA00005201"/>
    </source>
</evidence>
<keyword evidence="11" id="KW-0511">Multifunctional enzyme</keyword>
<dbReference type="PIRSF" id="PIRSF004491">
    <property type="entry name" value="FAD_Synth"/>
    <property type="match status" value="1"/>
</dbReference>
<keyword evidence="3 14" id="KW-0285">Flavoprotein</keyword>
<dbReference type="InterPro" id="IPR015865">
    <property type="entry name" value="Riboflavin_kinase_bac/euk"/>
</dbReference>
<dbReference type="RefSeq" id="WP_066744176.1">
    <property type="nucleotide sequence ID" value="NZ_CP016757.1"/>
</dbReference>
<dbReference type="GO" id="GO:0005524">
    <property type="term" value="F:ATP binding"/>
    <property type="evidence" value="ECO:0007669"/>
    <property type="project" value="UniProtKB-UniRule"/>
</dbReference>
<protein>
    <recommendedName>
        <fullName evidence="14">Riboflavin biosynthesis protein</fullName>
    </recommendedName>
    <domain>
        <recommendedName>
            <fullName evidence="14">Riboflavin kinase</fullName>
            <ecNumber evidence="14">2.7.1.26</ecNumber>
        </recommendedName>
        <alternativeName>
            <fullName evidence="14">Flavokinase</fullName>
        </alternativeName>
    </domain>
    <domain>
        <recommendedName>
            <fullName evidence="14">FMN adenylyltransferase</fullName>
            <ecNumber evidence="14">2.7.7.2</ecNumber>
        </recommendedName>
        <alternativeName>
            <fullName evidence="14">FAD pyrophosphorylase</fullName>
        </alternativeName>
        <alternativeName>
            <fullName evidence="14">FAD synthase</fullName>
        </alternativeName>
    </domain>
</protein>
<keyword evidence="5 14" id="KW-0808">Transferase</keyword>
<comment type="similarity">
    <text evidence="14">Belongs to the ribF family.</text>
</comment>
<dbReference type="InterPro" id="IPR014729">
    <property type="entry name" value="Rossmann-like_a/b/a_fold"/>
</dbReference>
<evidence type="ECO:0000256" key="10">
    <source>
        <dbReference type="ARBA" id="ARBA00022840"/>
    </source>
</evidence>
<dbReference type="Proteomes" id="UP000093044">
    <property type="component" value="Chromosome"/>
</dbReference>
<keyword evidence="6 14" id="KW-0548">Nucleotidyltransferase</keyword>
<dbReference type="EC" id="2.7.7.2" evidence="14"/>
<dbReference type="Gene3D" id="3.40.50.620">
    <property type="entry name" value="HUPs"/>
    <property type="match status" value="1"/>
</dbReference>
<dbReference type="GeneID" id="83057470"/>
<dbReference type="PANTHER" id="PTHR22749:SF6">
    <property type="entry name" value="RIBOFLAVIN KINASE"/>
    <property type="match status" value="1"/>
</dbReference>
<dbReference type="SUPFAM" id="SSF82114">
    <property type="entry name" value="Riboflavin kinase-like"/>
    <property type="match status" value="1"/>
</dbReference>
<evidence type="ECO:0000256" key="14">
    <source>
        <dbReference type="PIRNR" id="PIRNR004491"/>
    </source>
</evidence>
<dbReference type="EC" id="2.7.1.26" evidence="14"/>
<evidence type="ECO:0000256" key="9">
    <source>
        <dbReference type="ARBA" id="ARBA00022827"/>
    </source>
</evidence>
<dbReference type="NCBIfam" id="TIGR00083">
    <property type="entry name" value="ribF"/>
    <property type="match status" value="1"/>
</dbReference>
<keyword evidence="8 14" id="KW-0418">Kinase</keyword>
<dbReference type="UniPathway" id="UPA00277">
    <property type="reaction ID" value="UER00407"/>
</dbReference>
<dbReference type="EMBL" id="CP016757">
    <property type="protein sequence ID" value="ANZ44743.1"/>
    <property type="molecule type" value="Genomic_DNA"/>
</dbReference>
<comment type="pathway">
    <text evidence="1 14">Cofactor biosynthesis; FAD biosynthesis; FAD from FMN: step 1/1.</text>
</comment>
<dbReference type="SUPFAM" id="SSF52374">
    <property type="entry name" value="Nucleotidylyl transferase"/>
    <property type="match status" value="1"/>
</dbReference>
<evidence type="ECO:0000313" key="16">
    <source>
        <dbReference type="EMBL" id="ANZ44743.1"/>
    </source>
</evidence>
<dbReference type="Pfam" id="PF01687">
    <property type="entry name" value="Flavokinase"/>
    <property type="match status" value="1"/>
</dbReference>
<keyword evidence="7 14" id="KW-0547">Nucleotide-binding</keyword>
<feature type="domain" description="Riboflavin kinase" evidence="15">
    <location>
        <begin position="165"/>
        <end position="291"/>
    </location>
</feature>
<gene>
    <name evidence="16" type="ORF">BED41_06345</name>
</gene>
<dbReference type="InterPro" id="IPR023468">
    <property type="entry name" value="Riboflavin_kinase"/>
</dbReference>
<evidence type="ECO:0000256" key="6">
    <source>
        <dbReference type="ARBA" id="ARBA00022695"/>
    </source>
</evidence>
<dbReference type="InterPro" id="IPR015864">
    <property type="entry name" value="FAD_synthase"/>
</dbReference>
<evidence type="ECO:0000256" key="13">
    <source>
        <dbReference type="ARBA" id="ARBA00049494"/>
    </source>
</evidence>